<keyword evidence="8 11" id="KW-0472">Membrane</keyword>
<evidence type="ECO:0000256" key="6">
    <source>
        <dbReference type="ARBA" id="ARBA00023004"/>
    </source>
</evidence>
<feature type="transmembrane region" description="Helical" evidence="11">
    <location>
        <begin position="142"/>
        <end position="163"/>
    </location>
</feature>
<name>A0ABW0XCI2_9ACTN</name>
<feature type="compositionally biased region" description="Low complexity" evidence="10">
    <location>
        <begin position="29"/>
        <end position="40"/>
    </location>
</feature>
<evidence type="ECO:0000256" key="1">
    <source>
        <dbReference type="ARBA" id="ARBA00004141"/>
    </source>
</evidence>
<evidence type="ECO:0000313" key="13">
    <source>
        <dbReference type="EMBL" id="MFC5667433.1"/>
    </source>
</evidence>
<evidence type="ECO:0000256" key="5">
    <source>
        <dbReference type="ARBA" id="ARBA00022989"/>
    </source>
</evidence>
<dbReference type="Proteomes" id="UP001595975">
    <property type="component" value="Unassembled WGS sequence"/>
</dbReference>
<gene>
    <name evidence="13" type="ORF">ACFP3U_31250</name>
</gene>
<reference evidence="14" key="1">
    <citation type="journal article" date="2019" name="Int. J. Syst. Evol. Microbiol.">
        <title>The Global Catalogue of Microorganisms (GCM) 10K type strain sequencing project: providing services to taxonomists for standard genome sequencing and annotation.</title>
        <authorList>
            <consortium name="The Broad Institute Genomics Platform"/>
            <consortium name="The Broad Institute Genome Sequencing Center for Infectious Disease"/>
            <person name="Wu L."/>
            <person name="Ma J."/>
        </authorList>
    </citation>
    <scope>NUCLEOTIDE SEQUENCE [LARGE SCALE GENOMIC DNA]</scope>
    <source>
        <strain evidence="14">CGMCC 4.1437</strain>
    </source>
</reference>
<feature type="transmembrane region" description="Helical" evidence="11">
    <location>
        <begin position="211"/>
        <end position="232"/>
    </location>
</feature>
<dbReference type="PANTHER" id="PTHR39157:SF1">
    <property type="entry name" value="DOXX FAMILY PROTEIN"/>
    <property type="match status" value="1"/>
</dbReference>
<keyword evidence="4" id="KW-0479">Metal-binding</keyword>
<feature type="transmembrane region" description="Helical" evidence="11">
    <location>
        <begin position="52"/>
        <end position="70"/>
    </location>
</feature>
<dbReference type="PRINTS" id="PR00162">
    <property type="entry name" value="RIESKE"/>
</dbReference>
<dbReference type="InterPro" id="IPR036922">
    <property type="entry name" value="Rieske_2Fe-2S_sf"/>
</dbReference>
<proteinExistence type="predicted"/>
<evidence type="ECO:0000256" key="9">
    <source>
        <dbReference type="ARBA" id="ARBA00023157"/>
    </source>
</evidence>
<keyword evidence="2 11" id="KW-0812">Transmembrane</keyword>
<feature type="domain" description="Rieske" evidence="12">
    <location>
        <begin position="257"/>
        <end position="353"/>
    </location>
</feature>
<evidence type="ECO:0000256" key="7">
    <source>
        <dbReference type="ARBA" id="ARBA00023014"/>
    </source>
</evidence>
<dbReference type="PANTHER" id="PTHR39157">
    <property type="entry name" value="INTEGRAL MEMBRANE PROTEIN-RELATED"/>
    <property type="match status" value="1"/>
</dbReference>
<keyword evidence="7" id="KW-0411">Iron-sulfur</keyword>
<evidence type="ECO:0000256" key="8">
    <source>
        <dbReference type="ARBA" id="ARBA00023136"/>
    </source>
</evidence>
<evidence type="ECO:0000256" key="11">
    <source>
        <dbReference type="SAM" id="Phobius"/>
    </source>
</evidence>
<keyword evidence="6" id="KW-0408">Iron</keyword>
<feature type="transmembrane region" description="Helical" evidence="11">
    <location>
        <begin position="115"/>
        <end position="135"/>
    </location>
</feature>
<evidence type="ECO:0000256" key="3">
    <source>
        <dbReference type="ARBA" id="ARBA00022714"/>
    </source>
</evidence>
<evidence type="ECO:0000259" key="12">
    <source>
        <dbReference type="PROSITE" id="PS51296"/>
    </source>
</evidence>
<sequence>MSEASSSVAAGPDTAASIGDGTAGPGPAPDAGDGPAGRAGRTAAWKATGSRFAQLPLRLFLGVTFVYAALDKLSDSHYLAGSADPASFVSQTRAVKGGSPVSFLLGPALDHPTPFALLVAFGELAVGLGTLLGLWGRLAAAGGALISLSLWLTVSWNVSPYYLGNDLVYLMAWTPLLLAGTPYLSVDGYLARRSARDRVRGLPEDHVRRRALMDGGIAAVAMGGAGLLTGSLTATFGRDEPAATAKQPTAPAPAGAPVTVDAASVPVGGSAQVKDPASGDAVYVVQPKAGQYCAFSSVCTHSGCAVDAPKNGQLYCPCHGSRFDAATGAVLNGPATKPLPKYRVTKEGEKLRLGPLEG</sequence>
<dbReference type="SUPFAM" id="SSF50022">
    <property type="entry name" value="ISP domain"/>
    <property type="match status" value="1"/>
</dbReference>
<evidence type="ECO:0000256" key="4">
    <source>
        <dbReference type="ARBA" id="ARBA00022723"/>
    </source>
</evidence>
<evidence type="ECO:0000256" key="2">
    <source>
        <dbReference type="ARBA" id="ARBA00022692"/>
    </source>
</evidence>
<dbReference type="Pfam" id="PF07681">
    <property type="entry name" value="DoxX"/>
    <property type="match status" value="1"/>
</dbReference>
<dbReference type="InterPro" id="IPR017941">
    <property type="entry name" value="Rieske_2Fe-2S"/>
</dbReference>
<evidence type="ECO:0000256" key="10">
    <source>
        <dbReference type="SAM" id="MobiDB-lite"/>
    </source>
</evidence>
<evidence type="ECO:0000313" key="14">
    <source>
        <dbReference type="Proteomes" id="UP001595975"/>
    </source>
</evidence>
<keyword evidence="9" id="KW-1015">Disulfide bond</keyword>
<keyword evidence="14" id="KW-1185">Reference proteome</keyword>
<feature type="transmembrane region" description="Helical" evidence="11">
    <location>
        <begin position="169"/>
        <end position="190"/>
    </location>
</feature>
<dbReference type="RefSeq" id="WP_380229102.1">
    <property type="nucleotide sequence ID" value="NZ_JBHSOF010000057.1"/>
</dbReference>
<organism evidence="13 14">
    <name type="scientific">Kitasatospora misakiensis</name>
    <dbReference type="NCBI Taxonomy" id="67330"/>
    <lineage>
        <taxon>Bacteria</taxon>
        <taxon>Bacillati</taxon>
        <taxon>Actinomycetota</taxon>
        <taxon>Actinomycetes</taxon>
        <taxon>Kitasatosporales</taxon>
        <taxon>Streptomycetaceae</taxon>
        <taxon>Kitasatospora</taxon>
    </lineage>
</organism>
<comment type="caution">
    <text evidence="13">The sequence shown here is derived from an EMBL/GenBank/DDBJ whole genome shotgun (WGS) entry which is preliminary data.</text>
</comment>
<feature type="region of interest" description="Disordered" evidence="10">
    <location>
        <begin position="1"/>
        <end position="40"/>
    </location>
</feature>
<dbReference type="EMBL" id="JBHSOF010000057">
    <property type="protein sequence ID" value="MFC5667433.1"/>
    <property type="molecule type" value="Genomic_DNA"/>
</dbReference>
<keyword evidence="3" id="KW-0001">2Fe-2S</keyword>
<dbReference type="InterPro" id="IPR005805">
    <property type="entry name" value="Rieske_Fe-S_prot_C"/>
</dbReference>
<accession>A0ABW0XCI2</accession>
<dbReference type="Pfam" id="PF00355">
    <property type="entry name" value="Rieske"/>
    <property type="match status" value="1"/>
</dbReference>
<dbReference type="PROSITE" id="PS51296">
    <property type="entry name" value="RIESKE"/>
    <property type="match status" value="1"/>
</dbReference>
<dbReference type="CDD" id="cd03467">
    <property type="entry name" value="Rieske"/>
    <property type="match status" value="1"/>
</dbReference>
<comment type="subcellular location">
    <subcellularLocation>
        <location evidence="1">Membrane</location>
        <topology evidence="1">Multi-pass membrane protein</topology>
    </subcellularLocation>
</comment>
<dbReference type="Gene3D" id="2.102.10.10">
    <property type="entry name" value="Rieske [2Fe-2S] iron-sulphur domain"/>
    <property type="match status" value="1"/>
</dbReference>
<protein>
    <submittedName>
        <fullName evidence="13">Ubiquinol-cytochrome c reductase iron-sulfur subunit</fullName>
    </submittedName>
</protein>
<dbReference type="InterPro" id="IPR032808">
    <property type="entry name" value="DoxX"/>
</dbReference>
<keyword evidence="5 11" id="KW-1133">Transmembrane helix</keyword>